<protein>
    <submittedName>
        <fullName evidence="1">Uncharacterized protein</fullName>
    </submittedName>
</protein>
<name>A0A7S4FZK2_9EUGL</name>
<evidence type="ECO:0000313" key="1">
    <source>
        <dbReference type="EMBL" id="CAE0820396.1"/>
    </source>
</evidence>
<gene>
    <name evidence="1" type="ORF">EGYM00163_LOCUS31568</name>
</gene>
<proteinExistence type="predicted"/>
<organism evidence="1">
    <name type="scientific">Eutreptiella gymnastica</name>
    <dbReference type="NCBI Taxonomy" id="73025"/>
    <lineage>
        <taxon>Eukaryota</taxon>
        <taxon>Discoba</taxon>
        <taxon>Euglenozoa</taxon>
        <taxon>Euglenida</taxon>
        <taxon>Spirocuta</taxon>
        <taxon>Euglenophyceae</taxon>
        <taxon>Eutreptiales</taxon>
        <taxon>Eutreptiaceae</taxon>
        <taxon>Eutreptiella</taxon>
    </lineage>
</organism>
<reference evidence="1" key="1">
    <citation type="submission" date="2021-01" db="EMBL/GenBank/DDBJ databases">
        <authorList>
            <person name="Corre E."/>
            <person name="Pelletier E."/>
            <person name="Niang G."/>
            <person name="Scheremetjew M."/>
            <person name="Finn R."/>
            <person name="Kale V."/>
            <person name="Holt S."/>
            <person name="Cochrane G."/>
            <person name="Meng A."/>
            <person name="Brown T."/>
            <person name="Cohen L."/>
        </authorList>
    </citation>
    <scope>NUCLEOTIDE SEQUENCE</scope>
    <source>
        <strain evidence="1">CCMP1594</strain>
    </source>
</reference>
<dbReference type="EMBL" id="HBJA01090655">
    <property type="protein sequence ID" value="CAE0820396.1"/>
    <property type="molecule type" value="Transcribed_RNA"/>
</dbReference>
<sequence length="208" mass="22660">MWHQNAASFSCTFLREGFSLSPCLDAQSFQDFTGRSTMPSRGPPPPFDHPRLRLAHLHEVSPPGYCEDFLRDTSGLQLFAPIKMRVPICGSKEIIYVGDPCLLPPLQRAALAQLSCRALSSRHAPSSGGAGAPERKPFGSPAPILLAATLFALHYAYNSVCAGSQSCWGHVSPRVSGRGCQCSRDQEQVHFSLQLKRVHFRPSSAAAR</sequence>
<accession>A0A7S4FZK2</accession>
<dbReference type="AlphaFoldDB" id="A0A7S4FZK2"/>